<dbReference type="AlphaFoldDB" id="A0A1A9WXT0"/>
<protein>
    <submittedName>
        <fullName evidence="1">Uncharacterized protein</fullName>
    </submittedName>
</protein>
<dbReference type="Proteomes" id="UP000091820">
    <property type="component" value="Unassembled WGS sequence"/>
</dbReference>
<organism evidence="1 2">
    <name type="scientific">Glossina brevipalpis</name>
    <dbReference type="NCBI Taxonomy" id="37001"/>
    <lineage>
        <taxon>Eukaryota</taxon>
        <taxon>Metazoa</taxon>
        <taxon>Ecdysozoa</taxon>
        <taxon>Arthropoda</taxon>
        <taxon>Hexapoda</taxon>
        <taxon>Insecta</taxon>
        <taxon>Pterygota</taxon>
        <taxon>Neoptera</taxon>
        <taxon>Endopterygota</taxon>
        <taxon>Diptera</taxon>
        <taxon>Brachycera</taxon>
        <taxon>Muscomorpha</taxon>
        <taxon>Hippoboscoidea</taxon>
        <taxon>Glossinidae</taxon>
        <taxon>Glossina</taxon>
    </lineage>
</organism>
<reference evidence="1" key="2">
    <citation type="submission" date="2020-05" db="UniProtKB">
        <authorList>
            <consortium name="EnsemblMetazoa"/>
        </authorList>
    </citation>
    <scope>IDENTIFICATION</scope>
    <source>
        <strain evidence="1">IAEA</strain>
    </source>
</reference>
<evidence type="ECO:0000313" key="1">
    <source>
        <dbReference type="EnsemblMetazoa" id="GBRI036483-PA"/>
    </source>
</evidence>
<name>A0A1A9WXT0_9MUSC</name>
<evidence type="ECO:0000313" key="2">
    <source>
        <dbReference type="Proteomes" id="UP000091820"/>
    </source>
</evidence>
<dbReference type="EnsemblMetazoa" id="GBRI036483-RA">
    <property type="protein sequence ID" value="GBRI036483-PA"/>
    <property type="gene ID" value="GBRI036483"/>
</dbReference>
<dbReference type="VEuPathDB" id="VectorBase:GBRI036483"/>
<proteinExistence type="predicted"/>
<reference evidence="2" key="1">
    <citation type="submission" date="2014-03" db="EMBL/GenBank/DDBJ databases">
        <authorList>
            <person name="Aksoy S."/>
            <person name="Warren W."/>
            <person name="Wilson R.K."/>
        </authorList>
    </citation>
    <scope>NUCLEOTIDE SEQUENCE [LARGE SCALE GENOMIC DNA]</scope>
    <source>
        <strain evidence="2">IAEA</strain>
    </source>
</reference>
<accession>A0A1A9WXT0</accession>
<sequence>MSVCFLRKRNENQTLLFKRQSSSKLLVFALVMLVMQHFVLVSGNTTKGLRTHMRSAKLDNVYTLQETNANRMVGKYDLLVQGSYPKGVLKTGATVSVPLFPMVNRLVI</sequence>
<keyword evidence="2" id="KW-1185">Reference proteome</keyword>